<dbReference type="PROSITE" id="PS51257">
    <property type="entry name" value="PROKAR_LIPOPROTEIN"/>
    <property type="match status" value="1"/>
</dbReference>
<evidence type="ECO:0000256" key="1">
    <source>
        <dbReference type="SAM" id="SignalP"/>
    </source>
</evidence>
<proteinExistence type="predicted"/>
<evidence type="ECO:0000313" key="2">
    <source>
        <dbReference type="EMBL" id="MUG33470.1"/>
    </source>
</evidence>
<feature type="signal peptide" evidence="1">
    <location>
        <begin position="1"/>
        <end position="21"/>
    </location>
</feature>
<dbReference type="Proteomes" id="UP000442109">
    <property type="component" value="Unassembled WGS sequence"/>
</dbReference>
<gene>
    <name evidence="2" type="ORF">GB996_11835</name>
</gene>
<comment type="caution">
    <text evidence="2">The sequence shown here is derived from an EMBL/GenBank/DDBJ whole genome shotgun (WGS) entry which is preliminary data.</text>
</comment>
<reference evidence="2 3" key="1">
    <citation type="journal article" date="2019" name="PLoS ONE">
        <title>Pup mortality in New Zealand sea lions (Phocarctos hookeri) at Enderby Island, Auckland Islands, 2013-18.</title>
        <authorList>
            <person name="Michael S.A."/>
            <person name="Hayman D.T.S."/>
            <person name="Gray R."/>
            <person name="Zhang J."/>
            <person name="Rogers L."/>
            <person name="Roe W.D."/>
        </authorList>
    </citation>
    <scope>NUCLEOTIDE SEQUENCE [LARGE SCALE GENOMIC DNA]</scope>
    <source>
        <strain evidence="2 3">SM868</strain>
    </source>
</reference>
<organism evidence="2 3">
    <name type="scientific">Psychrobacter sanguinis</name>
    <dbReference type="NCBI Taxonomy" id="861445"/>
    <lineage>
        <taxon>Bacteria</taxon>
        <taxon>Pseudomonadati</taxon>
        <taxon>Pseudomonadota</taxon>
        <taxon>Gammaproteobacteria</taxon>
        <taxon>Moraxellales</taxon>
        <taxon>Moraxellaceae</taxon>
        <taxon>Psychrobacter</taxon>
    </lineage>
</organism>
<dbReference type="AlphaFoldDB" id="A0A844M423"/>
<sequence length="116" mass="12811">MRIKHIISITSLLSITPLAMASISCDKNSLNNLGCTDASMYQTDLLDAPSNKKGVEWLANHFGKTRSDDSITYGKDSLVATADNKAKHWQQETLNSDKNNDRSVCRINSFGMTICN</sequence>
<protein>
    <submittedName>
        <fullName evidence="2">Uncharacterized protein</fullName>
    </submittedName>
</protein>
<keyword evidence="1" id="KW-0732">Signal</keyword>
<accession>A0A844M423</accession>
<dbReference type="EMBL" id="WFKQ01000027">
    <property type="protein sequence ID" value="MUG33470.1"/>
    <property type="molecule type" value="Genomic_DNA"/>
</dbReference>
<evidence type="ECO:0000313" key="3">
    <source>
        <dbReference type="Proteomes" id="UP000442109"/>
    </source>
</evidence>
<feature type="chain" id="PRO_5032873630" evidence="1">
    <location>
        <begin position="22"/>
        <end position="116"/>
    </location>
</feature>
<dbReference type="RefSeq" id="WP_155587801.1">
    <property type="nucleotide sequence ID" value="NZ_WFKQ01000027.1"/>
</dbReference>
<keyword evidence="3" id="KW-1185">Reference proteome</keyword>
<name>A0A844M423_9GAMM</name>